<feature type="compositionally biased region" description="Polar residues" evidence="3">
    <location>
        <begin position="24"/>
        <end position="33"/>
    </location>
</feature>
<dbReference type="Pfam" id="PF00890">
    <property type="entry name" value="FAD_binding_2"/>
    <property type="match status" value="1"/>
</dbReference>
<dbReference type="InterPro" id="IPR036188">
    <property type="entry name" value="FAD/NAD-bd_sf"/>
</dbReference>
<evidence type="ECO:0000259" key="4">
    <source>
        <dbReference type="Pfam" id="PF00890"/>
    </source>
</evidence>
<dbReference type="InterPro" id="IPR003953">
    <property type="entry name" value="FAD-dep_OxRdtase_2_FAD-bd"/>
</dbReference>
<reference evidence="6" key="1">
    <citation type="journal article" date="2019" name="Int. J. Syst. Evol. Microbiol.">
        <title>The Global Catalogue of Microorganisms (GCM) 10K type strain sequencing project: providing services to taxonomists for standard genome sequencing and annotation.</title>
        <authorList>
            <consortium name="The Broad Institute Genomics Platform"/>
            <consortium name="The Broad Institute Genome Sequencing Center for Infectious Disease"/>
            <person name="Wu L."/>
            <person name="Ma J."/>
        </authorList>
    </citation>
    <scope>NUCLEOTIDE SEQUENCE [LARGE SCALE GENOMIC DNA]</scope>
    <source>
        <strain evidence="6">JCM 9371</strain>
    </source>
</reference>
<evidence type="ECO:0000256" key="3">
    <source>
        <dbReference type="SAM" id="MobiDB-lite"/>
    </source>
</evidence>
<organism evidence="5 6">
    <name type="scientific">Actinomadura fibrosa</name>
    <dbReference type="NCBI Taxonomy" id="111802"/>
    <lineage>
        <taxon>Bacteria</taxon>
        <taxon>Bacillati</taxon>
        <taxon>Actinomycetota</taxon>
        <taxon>Actinomycetes</taxon>
        <taxon>Streptosporangiales</taxon>
        <taxon>Thermomonosporaceae</taxon>
        <taxon>Actinomadura</taxon>
    </lineage>
</organism>
<dbReference type="EMBL" id="JBHTGP010000041">
    <property type="protein sequence ID" value="MFD0692384.1"/>
    <property type="molecule type" value="Genomic_DNA"/>
</dbReference>
<sequence length="60" mass="6237">MEAIVVGGGIGGLVTAAFCREQGSGLTRTSRSPRSGHWALGSCWAQRRPAPAPARPHGRP</sequence>
<keyword evidence="1" id="KW-0285">Flavoprotein</keyword>
<evidence type="ECO:0000256" key="2">
    <source>
        <dbReference type="ARBA" id="ARBA00023002"/>
    </source>
</evidence>
<evidence type="ECO:0000313" key="5">
    <source>
        <dbReference type="EMBL" id="MFD0692384.1"/>
    </source>
</evidence>
<protein>
    <submittedName>
        <fullName evidence="5">FAD-binding protein</fullName>
    </submittedName>
</protein>
<dbReference type="Proteomes" id="UP001597063">
    <property type="component" value="Unassembled WGS sequence"/>
</dbReference>
<accession>A0ABW2Y211</accession>
<comment type="caution">
    <text evidence="5">The sequence shown here is derived from an EMBL/GenBank/DDBJ whole genome shotgun (WGS) entry which is preliminary data.</text>
</comment>
<dbReference type="RefSeq" id="WP_131756222.1">
    <property type="nucleotide sequence ID" value="NZ_JBHTGP010000041.1"/>
</dbReference>
<evidence type="ECO:0000256" key="1">
    <source>
        <dbReference type="ARBA" id="ARBA00022630"/>
    </source>
</evidence>
<dbReference type="SUPFAM" id="SSF51905">
    <property type="entry name" value="FAD/NAD(P)-binding domain"/>
    <property type="match status" value="1"/>
</dbReference>
<proteinExistence type="predicted"/>
<keyword evidence="2" id="KW-0560">Oxidoreductase</keyword>
<gene>
    <name evidence="5" type="ORF">ACFQZM_48415</name>
</gene>
<keyword evidence="6" id="KW-1185">Reference proteome</keyword>
<name>A0ABW2Y211_9ACTN</name>
<feature type="region of interest" description="Disordered" evidence="3">
    <location>
        <begin position="23"/>
        <end position="60"/>
    </location>
</feature>
<feature type="domain" description="FAD-dependent oxidoreductase 2 FAD-binding" evidence="4">
    <location>
        <begin position="3"/>
        <end position="49"/>
    </location>
</feature>
<evidence type="ECO:0000313" key="6">
    <source>
        <dbReference type="Proteomes" id="UP001597063"/>
    </source>
</evidence>